<accession>A0ABY8WCA2</accession>
<keyword evidence="2" id="KW-1185">Reference proteome</keyword>
<organism evidence="1 2">
    <name type="scientific">Actinoplanes oblitus</name>
    <dbReference type="NCBI Taxonomy" id="3040509"/>
    <lineage>
        <taxon>Bacteria</taxon>
        <taxon>Bacillati</taxon>
        <taxon>Actinomycetota</taxon>
        <taxon>Actinomycetes</taxon>
        <taxon>Micromonosporales</taxon>
        <taxon>Micromonosporaceae</taxon>
        <taxon>Actinoplanes</taxon>
    </lineage>
</organism>
<dbReference type="RefSeq" id="WP_284915768.1">
    <property type="nucleotide sequence ID" value="NZ_CP126980.1"/>
</dbReference>
<evidence type="ECO:0008006" key="3">
    <source>
        <dbReference type="Google" id="ProtNLM"/>
    </source>
</evidence>
<dbReference type="EMBL" id="CP126980">
    <property type="protein sequence ID" value="WIM94550.1"/>
    <property type="molecule type" value="Genomic_DNA"/>
</dbReference>
<protein>
    <recommendedName>
        <fullName evidence="3">N-acetyltransferase domain-containing protein</fullName>
    </recommendedName>
</protein>
<proteinExistence type="predicted"/>
<evidence type="ECO:0000313" key="1">
    <source>
        <dbReference type="EMBL" id="WIM94550.1"/>
    </source>
</evidence>
<reference evidence="1 2" key="1">
    <citation type="submission" date="2023-06" db="EMBL/GenBank/DDBJ databases">
        <authorList>
            <person name="Yushchuk O."/>
            <person name="Binda E."/>
            <person name="Ruckert-Reed C."/>
            <person name="Fedorenko V."/>
            <person name="Kalinowski J."/>
            <person name="Marinelli F."/>
        </authorList>
    </citation>
    <scope>NUCLEOTIDE SEQUENCE [LARGE SCALE GENOMIC DNA]</scope>
    <source>
        <strain evidence="1 2">NRRL 3884</strain>
    </source>
</reference>
<gene>
    <name evidence="1" type="ORF">ACTOB_006581</name>
</gene>
<name>A0ABY8WCA2_9ACTN</name>
<evidence type="ECO:0000313" key="2">
    <source>
        <dbReference type="Proteomes" id="UP001240150"/>
    </source>
</evidence>
<sequence>MSEYGYLLCVDCRIYIWLGKAIKHDDDRIAYFAVGSQEPNWRQPGLARSIWKFLAEHVGHHLESVREFSERYGQMVADDPPEGDYVEIGDLSNTGPTFDEYLSGWPGAG</sequence>
<dbReference type="Proteomes" id="UP001240150">
    <property type="component" value="Chromosome"/>
</dbReference>